<dbReference type="EMBL" id="JAHDYS010000004">
    <property type="protein sequence ID" value="MBT1071288.1"/>
    <property type="molecule type" value="Genomic_DNA"/>
</dbReference>
<comment type="caution">
    <text evidence="1">The sequence shown here is derived from an EMBL/GenBank/DDBJ whole genome shotgun (WGS) entry which is preliminary data.</text>
</comment>
<organism evidence="1 2">
    <name type="scientific">Pelotalea chapellei</name>
    <dbReference type="NCBI Taxonomy" id="44671"/>
    <lineage>
        <taxon>Bacteria</taxon>
        <taxon>Pseudomonadati</taxon>
        <taxon>Thermodesulfobacteriota</taxon>
        <taxon>Desulfuromonadia</taxon>
        <taxon>Geobacterales</taxon>
        <taxon>Geobacteraceae</taxon>
        <taxon>Pelotalea</taxon>
    </lineage>
</organism>
<evidence type="ECO:0000313" key="2">
    <source>
        <dbReference type="Proteomes" id="UP000784128"/>
    </source>
</evidence>
<accession>A0ABS5U6K9</accession>
<proteinExistence type="predicted"/>
<sequence>MLPIKEEKISFRTTTAKALLAMNRSEQLLNLSWQQKPGIYPVVSNTAICHHPELAVVTLMAELKRGGSQ</sequence>
<reference evidence="1 2" key="1">
    <citation type="submission" date="2021-05" db="EMBL/GenBank/DDBJ databases">
        <title>The draft genome of Geobacter chapellei DSM 13688.</title>
        <authorList>
            <person name="Xu Z."/>
            <person name="Masuda Y."/>
            <person name="Itoh H."/>
            <person name="Senoo K."/>
        </authorList>
    </citation>
    <scope>NUCLEOTIDE SEQUENCE [LARGE SCALE GENOMIC DNA]</scope>
    <source>
        <strain evidence="1 2">DSM 13688</strain>
    </source>
</reference>
<name>A0ABS5U6K9_9BACT</name>
<gene>
    <name evidence="1" type="ORF">KJB30_05815</name>
</gene>
<keyword evidence="2" id="KW-1185">Reference proteome</keyword>
<evidence type="ECO:0000313" key="1">
    <source>
        <dbReference type="EMBL" id="MBT1071288.1"/>
    </source>
</evidence>
<dbReference type="Proteomes" id="UP000784128">
    <property type="component" value="Unassembled WGS sequence"/>
</dbReference>
<dbReference type="RefSeq" id="WP_214297000.1">
    <property type="nucleotide sequence ID" value="NZ_JAHDYS010000004.1"/>
</dbReference>
<protein>
    <submittedName>
        <fullName evidence="1">Uncharacterized protein</fullName>
    </submittedName>
</protein>